<evidence type="ECO:0000313" key="1">
    <source>
        <dbReference type="EMBL" id="BBX37521.1"/>
    </source>
</evidence>
<evidence type="ECO:0000313" key="2">
    <source>
        <dbReference type="Proteomes" id="UP000465622"/>
    </source>
</evidence>
<accession>A0ABN5YIA1</accession>
<dbReference type="EMBL" id="AP022567">
    <property type="protein sequence ID" value="BBX37521.1"/>
    <property type="molecule type" value="Genomic_DNA"/>
</dbReference>
<gene>
    <name evidence="1" type="ORF">MMAGJ_68030</name>
</gene>
<organism evidence="1 2">
    <name type="scientific">Mycolicibacterium mageritense</name>
    <name type="common">Mycobacterium mageritense</name>
    <dbReference type="NCBI Taxonomy" id="53462"/>
    <lineage>
        <taxon>Bacteria</taxon>
        <taxon>Bacillati</taxon>
        <taxon>Actinomycetota</taxon>
        <taxon>Actinomycetes</taxon>
        <taxon>Mycobacteriales</taxon>
        <taxon>Mycobacteriaceae</taxon>
        <taxon>Mycolicibacterium</taxon>
    </lineage>
</organism>
<dbReference type="Proteomes" id="UP000465622">
    <property type="component" value="Chromosome"/>
</dbReference>
<reference evidence="1 2" key="1">
    <citation type="journal article" date="2019" name="Emerg. Microbes Infect.">
        <title>Comprehensive subspecies identification of 175 nontuberculous mycobacteria species based on 7547 genomic profiles.</title>
        <authorList>
            <person name="Matsumoto Y."/>
            <person name="Kinjo T."/>
            <person name="Motooka D."/>
            <person name="Nabeya D."/>
            <person name="Jung N."/>
            <person name="Uechi K."/>
            <person name="Horii T."/>
            <person name="Iida T."/>
            <person name="Fujita J."/>
            <person name="Nakamura S."/>
        </authorList>
    </citation>
    <scope>NUCLEOTIDE SEQUENCE [LARGE SCALE GENOMIC DNA]</scope>
    <source>
        <strain evidence="1 2">JCM 12375</strain>
    </source>
</reference>
<proteinExistence type="predicted"/>
<protein>
    <submittedName>
        <fullName evidence="1">Uncharacterized protein</fullName>
    </submittedName>
</protein>
<keyword evidence="2" id="KW-1185">Reference proteome</keyword>
<name>A0ABN5YIA1_MYCME</name>
<sequence length="68" mass="7186">MRAAPRETCLFWPTVGAMAHDITVSLTLSDNGDAAQLVGEVAAGKRASVDLEGTDRRSGTPVTVRVYP</sequence>